<evidence type="ECO:0000256" key="6">
    <source>
        <dbReference type="ARBA" id="ARBA00023136"/>
    </source>
</evidence>
<feature type="transmembrane region" description="Helical" evidence="7">
    <location>
        <begin position="12"/>
        <end position="35"/>
    </location>
</feature>
<feature type="transmembrane region" description="Helical" evidence="7">
    <location>
        <begin position="260"/>
        <end position="280"/>
    </location>
</feature>
<dbReference type="InterPro" id="IPR035906">
    <property type="entry name" value="MetI-like_sf"/>
</dbReference>
<evidence type="ECO:0000256" key="1">
    <source>
        <dbReference type="ARBA" id="ARBA00004651"/>
    </source>
</evidence>
<dbReference type="SUPFAM" id="SSF161098">
    <property type="entry name" value="MetI-like"/>
    <property type="match status" value="1"/>
</dbReference>
<comment type="subcellular location">
    <subcellularLocation>
        <location evidence="1 7">Cell membrane</location>
        <topology evidence="1 7">Multi-pass membrane protein</topology>
    </subcellularLocation>
</comment>
<dbReference type="EMBL" id="JAGKSP010000002">
    <property type="protein sequence ID" value="MBP3962719.1"/>
    <property type="molecule type" value="Genomic_DNA"/>
</dbReference>
<keyword evidence="3" id="KW-1003">Cell membrane</keyword>
<keyword evidence="10" id="KW-1185">Reference proteome</keyword>
<dbReference type="PANTHER" id="PTHR43744">
    <property type="entry name" value="ABC TRANSPORTER PERMEASE PROTEIN MG189-RELATED-RELATED"/>
    <property type="match status" value="1"/>
</dbReference>
<organism evidence="9 10">
    <name type="scientific">Paenibacillus lignilyticus</name>
    <dbReference type="NCBI Taxonomy" id="1172615"/>
    <lineage>
        <taxon>Bacteria</taxon>
        <taxon>Bacillati</taxon>
        <taxon>Bacillota</taxon>
        <taxon>Bacilli</taxon>
        <taxon>Bacillales</taxon>
        <taxon>Paenibacillaceae</taxon>
        <taxon>Paenibacillus</taxon>
    </lineage>
</organism>
<dbReference type="Gene3D" id="1.10.3720.10">
    <property type="entry name" value="MetI-like"/>
    <property type="match status" value="1"/>
</dbReference>
<feature type="transmembrane region" description="Helical" evidence="7">
    <location>
        <begin position="108"/>
        <end position="133"/>
    </location>
</feature>
<dbReference type="RefSeq" id="WP_210657121.1">
    <property type="nucleotide sequence ID" value="NZ_JAGKSP010000002.1"/>
</dbReference>
<proteinExistence type="inferred from homology"/>
<dbReference type="Pfam" id="PF00528">
    <property type="entry name" value="BPD_transp_1"/>
    <property type="match status" value="1"/>
</dbReference>
<dbReference type="PROSITE" id="PS50928">
    <property type="entry name" value="ABC_TM1"/>
    <property type="match status" value="1"/>
</dbReference>
<sequence length="295" mass="33265">MRQRWQDAAFDFFNIGGLTILMVVTLYPFLHVLAFSLNDAVDSMRGGLTVWPRKFTFANYGVIFRYDALIDASIMSVLRTVVGTVTSVICTAMLAYSLCKKDLIGYKFFNSLFIMTMFLYGGLIPTFILFKTIHIYNSFWVYIVPGLISAFNMILLRTNFKSIPDSLIESAYIDGANDVYVFFRIILPLSTPIIATIGLFVAVGQWNSWQDTLFFTVNGKLQTLQYVLMKILNQTEAGAMINQMKSSMARRGMVKVTPEAVKMAITMVATVPILCVYPFIQKYFVKGMLLGSIKG</sequence>
<evidence type="ECO:0000313" key="10">
    <source>
        <dbReference type="Proteomes" id="UP000673394"/>
    </source>
</evidence>
<dbReference type="PANTHER" id="PTHR43744:SF9">
    <property type="entry name" value="POLYGALACTURONAN_RHAMNOGALACTURONAN TRANSPORT SYSTEM PERMEASE PROTEIN YTCP"/>
    <property type="match status" value="1"/>
</dbReference>
<comment type="similarity">
    <text evidence="7">Belongs to the binding-protein-dependent transport system permease family.</text>
</comment>
<keyword evidence="5 7" id="KW-1133">Transmembrane helix</keyword>
<dbReference type="InterPro" id="IPR000515">
    <property type="entry name" value="MetI-like"/>
</dbReference>
<feature type="transmembrane region" description="Helical" evidence="7">
    <location>
        <begin position="139"/>
        <end position="160"/>
    </location>
</feature>
<evidence type="ECO:0000256" key="3">
    <source>
        <dbReference type="ARBA" id="ARBA00022475"/>
    </source>
</evidence>
<evidence type="ECO:0000256" key="5">
    <source>
        <dbReference type="ARBA" id="ARBA00022989"/>
    </source>
</evidence>
<keyword evidence="6 7" id="KW-0472">Membrane</keyword>
<name>A0ABS5C9V6_9BACL</name>
<feature type="domain" description="ABC transmembrane type-1" evidence="8">
    <location>
        <begin position="73"/>
        <end position="280"/>
    </location>
</feature>
<keyword evidence="4 7" id="KW-0812">Transmembrane</keyword>
<reference evidence="9 10" key="1">
    <citation type="submission" date="2021-04" db="EMBL/GenBank/DDBJ databases">
        <title>Paenibacillus sp. DLE-14 whole genome sequence.</title>
        <authorList>
            <person name="Ham Y.J."/>
        </authorList>
    </citation>
    <scope>NUCLEOTIDE SEQUENCE [LARGE SCALE GENOMIC DNA]</scope>
    <source>
        <strain evidence="9 10">DLE-14</strain>
    </source>
</reference>
<evidence type="ECO:0000259" key="8">
    <source>
        <dbReference type="PROSITE" id="PS50928"/>
    </source>
</evidence>
<evidence type="ECO:0000313" key="9">
    <source>
        <dbReference type="EMBL" id="MBP3962719.1"/>
    </source>
</evidence>
<keyword evidence="2 7" id="KW-0813">Transport</keyword>
<evidence type="ECO:0000256" key="7">
    <source>
        <dbReference type="RuleBase" id="RU363032"/>
    </source>
</evidence>
<evidence type="ECO:0000256" key="2">
    <source>
        <dbReference type="ARBA" id="ARBA00022448"/>
    </source>
</evidence>
<dbReference type="Proteomes" id="UP000673394">
    <property type="component" value="Unassembled WGS sequence"/>
</dbReference>
<comment type="caution">
    <text evidence="9">The sequence shown here is derived from an EMBL/GenBank/DDBJ whole genome shotgun (WGS) entry which is preliminary data.</text>
</comment>
<feature type="transmembrane region" description="Helical" evidence="7">
    <location>
        <begin position="181"/>
        <end position="203"/>
    </location>
</feature>
<feature type="transmembrane region" description="Helical" evidence="7">
    <location>
        <begin position="74"/>
        <end position="96"/>
    </location>
</feature>
<dbReference type="CDD" id="cd06261">
    <property type="entry name" value="TM_PBP2"/>
    <property type="match status" value="1"/>
</dbReference>
<gene>
    <name evidence="9" type="ORF">I8J30_08380</name>
</gene>
<protein>
    <submittedName>
        <fullName evidence="9">Carbohydrate ABC transporter permease</fullName>
    </submittedName>
</protein>
<evidence type="ECO:0000256" key="4">
    <source>
        <dbReference type="ARBA" id="ARBA00022692"/>
    </source>
</evidence>
<accession>A0ABS5C9V6</accession>